<dbReference type="Proteomes" id="UP001247754">
    <property type="component" value="Unassembled WGS sequence"/>
</dbReference>
<sequence>MEGTLHIEDLGGDGRSFRPNLLPHYEAAFCSVGRPTFGRELFGLARAATGCDQIIIFHGPPGRPQSCYMRMGTRMPPLWRNRKYLDYYWKNDPLSAYEAHKVRDGRSMVLLDREQIPDAEYRDDCFVAENLKSRASVLHTQDSITTRFNIYFEGDGAFSSNTVSFLSESADVLYMLLKRDGIGAAVHAPGTGQEDMRERLDRLALGLTRREIEVCVNIARGLTSEGIALELGISINTVLTYRKRAYARLRISSQNELMRLLVA</sequence>
<reference evidence="5 6" key="1">
    <citation type="submission" date="2023-09" db="EMBL/GenBank/DDBJ databases">
        <title>Xinfangfangia sedmenti sp. nov., isolated the sedment.</title>
        <authorList>
            <person name="Xu L."/>
        </authorList>
    </citation>
    <scope>NUCLEOTIDE SEQUENCE [LARGE SCALE GENOMIC DNA]</scope>
    <source>
        <strain evidence="5 6">LG-4</strain>
    </source>
</reference>
<feature type="domain" description="HTH luxR-type" evidence="4">
    <location>
        <begin position="200"/>
        <end position="263"/>
    </location>
</feature>
<keyword evidence="1" id="KW-0805">Transcription regulation</keyword>
<gene>
    <name evidence="5" type="ORF">RGD00_06350</name>
</gene>
<evidence type="ECO:0000313" key="5">
    <source>
        <dbReference type="EMBL" id="MDR5652214.1"/>
    </source>
</evidence>
<dbReference type="Pfam" id="PF00196">
    <property type="entry name" value="GerE"/>
    <property type="match status" value="1"/>
</dbReference>
<evidence type="ECO:0000256" key="2">
    <source>
        <dbReference type="ARBA" id="ARBA00023125"/>
    </source>
</evidence>
<evidence type="ECO:0000313" key="6">
    <source>
        <dbReference type="Proteomes" id="UP001247754"/>
    </source>
</evidence>
<evidence type="ECO:0000256" key="1">
    <source>
        <dbReference type="ARBA" id="ARBA00023015"/>
    </source>
</evidence>
<dbReference type="Gene3D" id="1.10.10.10">
    <property type="entry name" value="Winged helix-like DNA-binding domain superfamily/Winged helix DNA-binding domain"/>
    <property type="match status" value="1"/>
</dbReference>
<dbReference type="PANTHER" id="PTHR44688">
    <property type="entry name" value="DNA-BINDING TRANSCRIPTIONAL ACTIVATOR DEVR_DOSR"/>
    <property type="match status" value="1"/>
</dbReference>
<dbReference type="InterPro" id="IPR036388">
    <property type="entry name" value="WH-like_DNA-bd_sf"/>
</dbReference>
<organism evidence="5 6">
    <name type="scientific">Ruixingdingia sedimenti</name>
    <dbReference type="NCBI Taxonomy" id="3073604"/>
    <lineage>
        <taxon>Bacteria</taxon>
        <taxon>Pseudomonadati</taxon>
        <taxon>Pseudomonadota</taxon>
        <taxon>Alphaproteobacteria</taxon>
        <taxon>Rhodobacterales</taxon>
        <taxon>Paracoccaceae</taxon>
        <taxon>Ruixingdingia</taxon>
    </lineage>
</organism>
<keyword evidence="3" id="KW-0804">Transcription</keyword>
<dbReference type="PROSITE" id="PS00622">
    <property type="entry name" value="HTH_LUXR_1"/>
    <property type="match status" value="1"/>
</dbReference>
<dbReference type="PANTHER" id="PTHR44688:SF16">
    <property type="entry name" value="DNA-BINDING TRANSCRIPTIONAL ACTIVATOR DEVR_DOSR"/>
    <property type="match status" value="1"/>
</dbReference>
<keyword evidence="2" id="KW-0238">DNA-binding</keyword>
<dbReference type="PROSITE" id="PS50043">
    <property type="entry name" value="HTH_LUXR_2"/>
    <property type="match status" value="1"/>
</dbReference>
<evidence type="ECO:0000256" key="3">
    <source>
        <dbReference type="ARBA" id="ARBA00023163"/>
    </source>
</evidence>
<accession>A0ABU1F5V0</accession>
<dbReference type="SMART" id="SM00421">
    <property type="entry name" value="HTH_LUXR"/>
    <property type="match status" value="1"/>
</dbReference>
<dbReference type="PRINTS" id="PR00038">
    <property type="entry name" value="HTHLUXR"/>
</dbReference>
<keyword evidence="6" id="KW-1185">Reference proteome</keyword>
<evidence type="ECO:0000259" key="4">
    <source>
        <dbReference type="PROSITE" id="PS50043"/>
    </source>
</evidence>
<dbReference type="InterPro" id="IPR000792">
    <property type="entry name" value="Tscrpt_reg_LuxR_C"/>
</dbReference>
<name>A0ABU1F5V0_9RHOB</name>
<protein>
    <submittedName>
        <fullName evidence="5">Helix-turn-helix transcriptional regulator</fullName>
    </submittedName>
</protein>
<proteinExistence type="predicted"/>
<dbReference type="CDD" id="cd06170">
    <property type="entry name" value="LuxR_C_like"/>
    <property type="match status" value="1"/>
</dbReference>
<dbReference type="EMBL" id="JAVKPH010000005">
    <property type="protein sequence ID" value="MDR5652214.1"/>
    <property type="molecule type" value="Genomic_DNA"/>
</dbReference>
<comment type="caution">
    <text evidence="5">The sequence shown here is derived from an EMBL/GenBank/DDBJ whole genome shotgun (WGS) entry which is preliminary data.</text>
</comment>
<dbReference type="RefSeq" id="WP_310456464.1">
    <property type="nucleotide sequence ID" value="NZ_JAVKPH010000005.1"/>
</dbReference>
<dbReference type="SUPFAM" id="SSF46894">
    <property type="entry name" value="C-terminal effector domain of the bipartite response regulators"/>
    <property type="match status" value="1"/>
</dbReference>
<dbReference type="InterPro" id="IPR016032">
    <property type="entry name" value="Sig_transdc_resp-reg_C-effctor"/>
</dbReference>